<sequence length="382" mass="40426">MGLSEMVYTMIPRLVGDYAAMMVVFSSTCKQAFMKAWTTACIFSTGWPTILIPSGKTFQLSPLTFEGPCLYASVHVRVEGNIVAPDKLWTSQNTTSWITFRDVTAFTVDGNGEIDGRGSVWWDCKTKNKCDSVPSAFGILRCVDLTIAGIKLLNSPGKHLTVDSSKWVHLKGLSFASPADSPDTDGIYIVESHYVEVKDAAIGAGGDCIAIGTGSSGVNITGIACGLGRGISIGSSAGNGSSVIVEDVHVSNGSFYQSDGGLRVQTLQGGSGHAKGILFEHINFTSVGSPIVIDQFYCPGAHCKNSTSTVEVSDVRFVDVHGTSTTDMAIKFACNEKVPCTGIILDNVGITSVARQNQATSYCLNAKGKKLHEVIPDIACLA</sequence>
<evidence type="ECO:0000256" key="1">
    <source>
        <dbReference type="ARBA" id="ARBA00004191"/>
    </source>
</evidence>
<keyword evidence="7" id="KW-0961">Cell wall biogenesis/degradation</keyword>
<dbReference type="Proteomes" id="UP000228380">
    <property type="component" value="Unplaced"/>
</dbReference>
<evidence type="ECO:0000256" key="5">
    <source>
        <dbReference type="ARBA" id="ARBA00022801"/>
    </source>
</evidence>
<evidence type="ECO:0000256" key="2">
    <source>
        <dbReference type="ARBA" id="ARBA00008834"/>
    </source>
</evidence>
<dbReference type="SUPFAM" id="SSF51126">
    <property type="entry name" value="Pectin lyase-like"/>
    <property type="match status" value="1"/>
</dbReference>
<name>A0A8B8ZXG0_PHODC</name>
<proteinExistence type="inferred from homology"/>
<evidence type="ECO:0000313" key="9">
    <source>
        <dbReference type="Proteomes" id="UP000228380"/>
    </source>
</evidence>
<dbReference type="GO" id="GO:0004650">
    <property type="term" value="F:polygalacturonase activity"/>
    <property type="evidence" value="ECO:0007669"/>
    <property type="project" value="InterPro"/>
</dbReference>
<dbReference type="PANTHER" id="PTHR31375">
    <property type="match status" value="1"/>
</dbReference>
<comment type="similarity">
    <text evidence="2 8">Belongs to the glycosyl hydrolase 28 family.</text>
</comment>
<keyword evidence="9" id="KW-1185">Reference proteome</keyword>
<evidence type="ECO:0000256" key="6">
    <source>
        <dbReference type="ARBA" id="ARBA00023295"/>
    </source>
</evidence>
<evidence type="ECO:0000256" key="4">
    <source>
        <dbReference type="ARBA" id="ARBA00022525"/>
    </source>
</evidence>
<accession>A0A8B8ZXG0</accession>
<dbReference type="GO" id="GO:0071555">
    <property type="term" value="P:cell wall organization"/>
    <property type="evidence" value="ECO:0007669"/>
    <property type="project" value="UniProtKB-KW"/>
</dbReference>
<reference evidence="10" key="1">
    <citation type="submission" date="2025-08" db="UniProtKB">
        <authorList>
            <consortium name="RefSeq"/>
        </authorList>
    </citation>
    <scope>IDENTIFICATION</scope>
    <source>
        <tissue evidence="10">Young leaves</tissue>
    </source>
</reference>
<evidence type="ECO:0000256" key="7">
    <source>
        <dbReference type="ARBA" id="ARBA00023316"/>
    </source>
</evidence>
<keyword evidence="4" id="KW-0964">Secreted</keyword>
<dbReference type="RefSeq" id="XP_038976223.1">
    <property type="nucleotide sequence ID" value="XM_039120295.1"/>
</dbReference>
<evidence type="ECO:0000256" key="8">
    <source>
        <dbReference type="RuleBase" id="RU361169"/>
    </source>
</evidence>
<dbReference type="InterPro" id="IPR000743">
    <property type="entry name" value="Glyco_hydro_28"/>
</dbReference>
<dbReference type="GO" id="GO:0005975">
    <property type="term" value="P:carbohydrate metabolic process"/>
    <property type="evidence" value="ECO:0007669"/>
    <property type="project" value="InterPro"/>
</dbReference>
<organism evidence="9 10">
    <name type="scientific">Phoenix dactylifera</name>
    <name type="common">Date palm</name>
    <dbReference type="NCBI Taxonomy" id="42345"/>
    <lineage>
        <taxon>Eukaryota</taxon>
        <taxon>Viridiplantae</taxon>
        <taxon>Streptophyta</taxon>
        <taxon>Embryophyta</taxon>
        <taxon>Tracheophyta</taxon>
        <taxon>Spermatophyta</taxon>
        <taxon>Magnoliopsida</taxon>
        <taxon>Liliopsida</taxon>
        <taxon>Arecaceae</taxon>
        <taxon>Coryphoideae</taxon>
        <taxon>Phoeniceae</taxon>
        <taxon>Phoenix</taxon>
    </lineage>
</organism>
<comment type="subcellular location">
    <subcellularLocation>
        <location evidence="1">Secreted</location>
        <location evidence="1">Cell wall</location>
    </subcellularLocation>
</comment>
<dbReference type="GeneID" id="108510677"/>
<keyword evidence="6 8" id="KW-0326">Glycosidase</keyword>
<gene>
    <name evidence="10" type="primary">LOC108510677</name>
</gene>
<dbReference type="KEGG" id="pda:108510677"/>
<evidence type="ECO:0000256" key="3">
    <source>
        <dbReference type="ARBA" id="ARBA00022512"/>
    </source>
</evidence>
<protein>
    <submittedName>
        <fullName evidence="10">Probable polygalacturonase At3g15720</fullName>
    </submittedName>
</protein>
<dbReference type="InterPro" id="IPR011050">
    <property type="entry name" value="Pectin_lyase_fold/virulence"/>
</dbReference>
<keyword evidence="3" id="KW-0134">Cell wall</keyword>
<dbReference type="OrthoDB" id="187139at2759"/>
<dbReference type="Gene3D" id="2.160.20.10">
    <property type="entry name" value="Single-stranded right-handed beta-helix, Pectin lyase-like"/>
    <property type="match status" value="1"/>
</dbReference>
<dbReference type="InterPro" id="IPR012334">
    <property type="entry name" value="Pectin_lyas_fold"/>
</dbReference>
<evidence type="ECO:0000313" key="10">
    <source>
        <dbReference type="RefSeq" id="XP_038976223.1"/>
    </source>
</evidence>
<dbReference type="Pfam" id="PF00295">
    <property type="entry name" value="Glyco_hydro_28"/>
    <property type="match status" value="1"/>
</dbReference>
<dbReference type="AlphaFoldDB" id="A0A8B8ZXG0"/>
<keyword evidence="5 8" id="KW-0378">Hydrolase</keyword>